<dbReference type="OrthoDB" id="1166633at2759"/>
<dbReference type="Gene3D" id="3.60.10.10">
    <property type="entry name" value="Endonuclease/exonuclease/phosphatase"/>
    <property type="match status" value="1"/>
</dbReference>
<organism evidence="1 2">
    <name type="scientific">Dendrobium nobile</name>
    <name type="common">Orchid</name>
    <dbReference type="NCBI Taxonomy" id="94219"/>
    <lineage>
        <taxon>Eukaryota</taxon>
        <taxon>Viridiplantae</taxon>
        <taxon>Streptophyta</taxon>
        <taxon>Embryophyta</taxon>
        <taxon>Tracheophyta</taxon>
        <taxon>Spermatophyta</taxon>
        <taxon>Magnoliopsida</taxon>
        <taxon>Liliopsida</taxon>
        <taxon>Asparagales</taxon>
        <taxon>Orchidaceae</taxon>
        <taxon>Epidendroideae</taxon>
        <taxon>Malaxideae</taxon>
        <taxon>Dendrobiinae</taxon>
        <taxon>Dendrobium</taxon>
    </lineage>
</organism>
<name>A0A8T3ACK2_DENNO</name>
<sequence length="612" mass="72097">MDSIAFWNYRGAKKMKASLYMKEFINDYKVFFVGFVETKISSFDRIVFERIMSPNWDFFIISSEGLSGGIMILWRTDIASFSVLKTSYQCVIGDLNVFNKGSWMIVTVYGSKEVHKRRLLWDCIHKQSHRKILAVIGGDFKCILSQEEKRGGRKFFFSQGSLEMFKFMNDNDYHDVGVVGPRYTWCNNKVESGRVLELLDRCLLNSISLQSIQIAVVRHLARVASDYCPIVLKLFDVTIRMRGFIKFEEVWLSFKTSKNIVSKGWKKNNVGDDMEVLNKKCKRTLNELFYWSKNKLKDFLVKRRLKAEILLLQDEEARNGWLDEENLWQLGSKVRELNVILNCLNTWWKQREQVKWVVEGDSNKKFFHAFANARRNANWISQIKNPDGLLTEDPREVEEGFFRFFQDKWKDRYCSLENWPKPWMVLEEDDKILFKKELSEIEVKESVMRLGNNKAPGCDGLTHSFFKSFWEIIGEDVYKAVRFFFSTGKMSKEWKDALVVLIQKSTNPLTPFYYHPLSLCNSIYKIVANVNLNRLVLVFPRIISEEQLAFVKERYISDHLLLAQEIFSKLRYSKACNGYLAIKLDMEQAYNNMCWLTLKKMIMELGFLDRFL</sequence>
<dbReference type="PANTHER" id="PTHR31635:SF196">
    <property type="entry name" value="REVERSE TRANSCRIPTASE DOMAIN-CONTAINING PROTEIN-RELATED"/>
    <property type="match status" value="1"/>
</dbReference>
<reference evidence="1" key="1">
    <citation type="journal article" date="2022" name="Front. Genet.">
        <title>Chromosome-Scale Assembly of the Dendrobium nobile Genome Provides Insights Into the Molecular Mechanism of the Biosynthesis of the Medicinal Active Ingredient of Dendrobium.</title>
        <authorList>
            <person name="Xu Q."/>
            <person name="Niu S.-C."/>
            <person name="Li K.-L."/>
            <person name="Zheng P.-J."/>
            <person name="Zhang X.-J."/>
            <person name="Jia Y."/>
            <person name="Liu Y."/>
            <person name="Niu Y.-X."/>
            <person name="Yu L.-H."/>
            <person name="Chen D.-F."/>
            <person name="Zhang G.-Q."/>
        </authorList>
    </citation>
    <scope>NUCLEOTIDE SEQUENCE</scope>
    <source>
        <tissue evidence="1">Leaf</tissue>
    </source>
</reference>
<dbReference type="SMR" id="A0A8T3ACK2"/>
<gene>
    <name evidence="1" type="ORF">KFK09_024006</name>
</gene>
<dbReference type="PANTHER" id="PTHR31635">
    <property type="entry name" value="REVERSE TRANSCRIPTASE DOMAIN-CONTAINING PROTEIN-RELATED"/>
    <property type="match status" value="1"/>
</dbReference>
<dbReference type="InterPro" id="IPR036691">
    <property type="entry name" value="Endo/exonu/phosph_ase_sf"/>
</dbReference>
<dbReference type="AlphaFoldDB" id="A0A8T3ACK2"/>
<evidence type="ECO:0000313" key="1">
    <source>
        <dbReference type="EMBL" id="KAI0493880.1"/>
    </source>
</evidence>
<dbReference type="EMBL" id="JAGYWB010000017">
    <property type="protein sequence ID" value="KAI0493880.1"/>
    <property type="molecule type" value="Genomic_DNA"/>
</dbReference>
<dbReference type="Proteomes" id="UP000829196">
    <property type="component" value="Unassembled WGS sequence"/>
</dbReference>
<evidence type="ECO:0000313" key="2">
    <source>
        <dbReference type="Proteomes" id="UP000829196"/>
    </source>
</evidence>
<comment type="caution">
    <text evidence="1">The sequence shown here is derived from an EMBL/GenBank/DDBJ whole genome shotgun (WGS) entry which is preliminary data.</text>
</comment>
<accession>A0A8T3ACK2</accession>
<evidence type="ECO:0008006" key="3">
    <source>
        <dbReference type="Google" id="ProtNLM"/>
    </source>
</evidence>
<protein>
    <recommendedName>
        <fullName evidence="3">Reverse transcriptase domain-containing protein</fullName>
    </recommendedName>
</protein>
<dbReference type="SUPFAM" id="SSF56219">
    <property type="entry name" value="DNase I-like"/>
    <property type="match status" value="1"/>
</dbReference>
<proteinExistence type="predicted"/>
<keyword evidence="2" id="KW-1185">Reference proteome</keyword>